<evidence type="ECO:0000259" key="2">
    <source>
        <dbReference type="Pfam" id="PF08818"/>
    </source>
</evidence>
<gene>
    <name evidence="3" type="ORF">ACFPUZ_09615</name>
</gene>
<feature type="domain" description="YdhG-like" evidence="2">
    <location>
        <begin position="108"/>
        <end position="212"/>
    </location>
</feature>
<name>A0ABW1QE28_9CORY</name>
<reference evidence="4" key="1">
    <citation type="journal article" date="2019" name="Int. J. Syst. Evol. Microbiol.">
        <title>The Global Catalogue of Microorganisms (GCM) 10K type strain sequencing project: providing services to taxonomists for standard genome sequencing and annotation.</title>
        <authorList>
            <consortium name="The Broad Institute Genomics Platform"/>
            <consortium name="The Broad Institute Genome Sequencing Center for Infectious Disease"/>
            <person name="Wu L."/>
            <person name="Ma J."/>
        </authorList>
    </citation>
    <scope>NUCLEOTIDE SEQUENCE [LARGE SCALE GENOMIC DNA]</scope>
    <source>
        <strain evidence="4">CCUG 51943</strain>
    </source>
</reference>
<evidence type="ECO:0000313" key="3">
    <source>
        <dbReference type="EMBL" id="MFC6147062.1"/>
    </source>
</evidence>
<dbReference type="EMBL" id="JBHSQE010000009">
    <property type="protein sequence ID" value="MFC6147062.1"/>
    <property type="molecule type" value="Genomic_DNA"/>
</dbReference>
<dbReference type="RefSeq" id="WP_377001701.1">
    <property type="nucleotide sequence ID" value="NZ_JBHSQE010000009.1"/>
</dbReference>
<comment type="caution">
    <text evidence="3">The sequence shown here is derived from an EMBL/GenBank/DDBJ whole genome shotgun (WGS) entry which is preliminary data.</text>
</comment>
<keyword evidence="4" id="KW-1185">Reference proteome</keyword>
<dbReference type="Pfam" id="PF08818">
    <property type="entry name" value="DUF1801"/>
    <property type="match status" value="1"/>
</dbReference>
<dbReference type="SUPFAM" id="SSF159888">
    <property type="entry name" value="YdhG-like"/>
    <property type="match status" value="1"/>
</dbReference>
<protein>
    <submittedName>
        <fullName evidence="3">DUF1801 domain-containing protein</fullName>
    </submittedName>
</protein>
<evidence type="ECO:0000256" key="1">
    <source>
        <dbReference type="SAM" id="MobiDB-lite"/>
    </source>
</evidence>
<dbReference type="Proteomes" id="UP001596244">
    <property type="component" value="Unassembled WGS sequence"/>
</dbReference>
<evidence type="ECO:0000313" key="4">
    <source>
        <dbReference type="Proteomes" id="UP001596244"/>
    </source>
</evidence>
<feature type="region of interest" description="Disordered" evidence="1">
    <location>
        <begin position="60"/>
        <end position="103"/>
    </location>
</feature>
<accession>A0ABW1QE28</accession>
<organism evidence="3 4">
    <name type="scientific">Corynebacterium nasicanis</name>
    <dbReference type="NCBI Taxonomy" id="1448267"/>
    <lineage>
        <taxon>Bacteria</taxon>
        <taxon>Bacillati</taxon>
        <taxon>Actinomycetota</taxon>
        <taxon>Actinomycetes</taxon>
        <taxon>Mycobacteriales</taxon>
        <taxon>Corynebacteriaceae</taxon>
        <taxon>Corynebacterium</taxon>
    </lineage>
</organism>
<proteinExistence type="predicted"/>
<dbReference type="InterPro" id="IPR014922">
    <property type="entry name" value="YdhG-like"/>
</dbReference>
<sequence length="221" mass="24379">MSTSFDQIPGVGRPARDALTVAGHPDLESLDGVEWADMLALHGVGKRGLERLQAALQERGLSMSNAPEREERTAEWTRGNTGTNAPDLKTAETSQSPADFLDSLEPRRREHGNILLELFTRATGEQPVMWGPSMIGYGQTHYRYATGREGDTFHVGFSPRKAKISLYGLQGLPRTEELLARLGKHQTAVSCVYVNKPEDIDLEVLEELVRHAWETEPGGCA</sequence>